<dbReference type="InterPro" id="IPR036005">
    <property type="entry name" value="Creatinase/aminopeptidase-like"/>
</dbReference>
<keyword evidence="2" id="KW-0645">Protease</keyword>
<dbReference type="Proteomes" id="UP000695022">
    <property type="component" value="Unplaced"/>
</dbReference>
<dbReference type="SUPFAM" id="SSF55920">
    <property type="entry name" value="Creatinase/aminopeptidase"/>
    <property type="match status" value="1"/>
</dbReference>
<dbReference type="GeneID" id="106817521"/>
<keyword evidence="3" id="KW-0479">Metal-binding</keyword>
<proteinExistence type="predicted"/>
<evidence type="ECO:0000256" key="3">
    <source>
        <dbReference type="ARBA" id="ARBA00022723"/>
    </source>
</evidence>
<evidence type="ECO:0000256" key="1">
    <source>
        <dbReference type="ARBA" id="ARBA00001936"/>
    </source>
</evidence>
<keyword evidence="4" id="KW-0378">Hydrolase</keyword>
<dbReference type="InterPro" id="IPR029149">
    <property type="entry name" value="Creatin/AminoP/Spt16_N"/>
</dbReference>
<dbReference type="PANTHER" id="PTHR48480">
    <property type="match status" value="1"/>
</dbReference>
<dbReference type="InterPro" id="IPR052433">
    <property type="entry name" value="X-Pro_dipept-like"/>
</dbReference>
<evidence type="ECO:0000256" key="6">
    <source>
        <dbReference type="ARBA" id="ARBA00023211"/>
    </source>
</evidence>
<keyword evidence="8" id="KW-1185">Reference proteome</keyword>
<keyword evidence="6" id="KW-0464">Manganese</keyword>
<name>A0ABM1EZQ8_PRICU</name>
<organism evidence="8 9">
    <name type="scientific">Priapulus caudatus</name>
    <name type="common">Priapulid worm</name>
    <dbReference type="NCBI Taxonomy" id="37621"/>
    <lineage>
        <taxon>Eukaryota</taxon>
        <taxon>Metazoa</taxon>
        <taxon>Ecdysozoa</taxon>
        <taxon>Scalidophora</taxon>
        <taxon>Priapulida</taxon>
        <taxon>Priapulimorpha</taxon>
        <taxon>Priapulimorphida</taxon>
        <taxon>Priapulidae</taxon>
        <taxon>Priapulus</taxon>
    </lineage>
</organism>
<dbReference type="Gene3D" id="3.40.350.10">
    <property type="entry name" value="Creatinase/prolidase N-terminal domain"/>
    <property type="match status" value="1"/>
</dbReference>
<evidence type="ECO:0000256" key="4">
    <source>
        <dbReference type="ARBA" id="ARBA00022801"/>
    </source>
</evidence>
<dbReference type="Pfam" id="PF00557">
    <property type="entry name" value="Peptidase_M24"/>
    <property type="match status" value="1"/>
</dbReference>
<dbReference type="InterPro" id="IPR000994">
    <property type="entry name" value="Pept_M24"/>
</dbReference>
<evidence type="ECO:0000256" key="5">
    <source>
        <dbReference type="ARBA" id="ARBA00023049"/>
    </source>
</evidence>
<dbReference type="PANTHER" id="PTHR48480:SF2">
    <property type="entry name" value="PEPTIDASE D"/>
    <property type="match status" value="1"/>
</dbReference>
<keyword evidence="5" id="KW-0482">Metalloprotease</keyword>
<comment type="cofactor">
    <cofactor evidence="1">
        <name>Mn(2+)</name>
        <dbReference type="ChEBI" id="CHEBI:29035"/>
    </cofactor>
</comment>
<accession>A0ABM1EZQ8</accession>
<evidence type="ECO:0000256" key="2">
    <source>
        <dbReference type="ARBA" id="ARBA00022670"/>
    </source>
</evidence>
<evidence type="ECO:0000259" key="7">
    <source>
        <dbReference type="Pfam" id="PF00557"/>
    </source>
</evidence>
<feature type="domain" description="Peptidase M24" evidence="7">
    <location>
        <begin position="88"/>
        <end position="352"/>
    </location>
</feature>
<evidence type="ECO:0000313" key="8">
    <source>
        <dbReference type="Proteomes" id="UP000695022"/>
    </source>
</evidence>
<dbReference type="CDD" id="cd01087">
    <property type="entry name" value="Prolidase"/>
    <property type="match status" value="1"/>
</dbReference>
<dbReference type="RefSeq" id="XP_014677679.1">
    <property type="nucleotide sequence ID" value="XM_014822193.1"/>
</dbReference>
<gene>
    <name evidence="9" type="primary">LOC106817521</name>
</gene>
<sequence>MGKLQGLEQFKSKYSVDTVHYIDDISSVLASKTPSCLLTLHGLNTDSGKMSREAAFDGMSRFTVDKAALHGEMAECRVFKSDEELEVLRYTNRISSDAHKEVMRTVRPGMKEYQLESLFHHHVYTNGGCRFTSYTCICGSGDNAATLHYGHAGAPNEKTLEDGDMCLFDMGGEYYCYASDITCSYPANGKFTEDQKLIYNAVLRSSRAVIAACKPGVSWVDMHRLADRIQVEELRNAGLLRGDVEEMLAAHVGALFMPHGLGHFMGCDTHDVGGYPPGTERIDAPGLKSLRTVRTLQPRMVITVEPGIYFIPALLDNAMRDPVQSRYLVAEELARFTGWGGVRIEDDIAITDDGCELMTVVPRTVEEIETLMAEGRAAHQPPAKV</sequence>
<reference evidence="9" key="1">
    <citation type="submission" date="2025-08" db="UniProtKB">
        <authorList>
            <consortium name="RefSeq"/>
        </authorList>
    </citation>
    <scope>IDENTIFICATION</scope>
</reference>
<protein>
    <submittedName>
        <fullName evidence="9">Xaa-Pro dipeptidase-like</fullName>
    </submittedName>
</protein>
<dbReference type="Gene3D" id="3.90.230.10">
    <property type="entry name" value="Creatinase/methionine aminopeptidase superfamily"/>
    <property type="match status" value="1"/>
</dbReference>
<evidence type="ECO:0000313" key="9">
    <source>
        <dbReference type="RefSeq" id="XP_014677679.1"/>
    </source>
</evidence>